<feature type="transmembrane region" description="Helical" evidence="5">
    <location>
        <begin position="146"/>
        <end position="167"/>
    </location>
</feature>
<evidence type="ECO:0008006" key="8">
    <source>
        <dbReference type="Google" id="ProtNLM"/>
    </source>
</evidence>
<dbReference type="Pfam" id="PF01988">
    <property type="entry name" value="VIT1"/>
    <property type="match status" value="2"/>
</dbReference>
<comment type="subcellular location">
    <subcellularLocation>
        <location evidence="1">Endomembrane system</location>
        <topology evidence="1">Multi-pass membrane protein</topology>
    </subcellularLocation>
</comment>
<proteinExistence type="predicted"/>
<protein>
    <recommendedName>
        <fullName evidence="8">VIT family protein</fullName>
    </recommendedName>
</protein>
<dbReference type="GO" id="GO:0030026">
    <property type="term" value="P:intracellular manganese ion homeostasis"/>
    <property type="evidence" value="ECO:0007669"/>
    <property type="project" value="InterPro"/>
</dbReference>
<name>A0A1G2M3P5_9BACT</name>
<dbReference type="GO" id="GO:0012505">
    <property type="term" value="C:endomembrane system"/>
    <property type="evidence" value="ECO:0007669"/>
    <property type="project" value="UniProtKB-SubCell"/>
</dbReference>
<keyword evidence="2 5" id="KW-0812">Transmembrane</keyword>
<evidence type="ECO:0000256" key="5">
    <source>
        <dbReference type="SAM" id="Phobius"/>
    </source>
</evidence>
<dbReference type="InterPro" id="IPR008217">
    <property type="entry name" value="Ccc1_fam"/>
</dbReference>
<evidence type="ECO:0000256" key="3">
    <source>
        <dbReference type="ARBA" id="ARBA00022989"/>
    </source>
</evidence>
<evidence type="ECO:0000313" key="7">
    <source>
        <dbReference type="Proteomes" id="UP000178873"/>
    </source>
</evidence>
<dbReference type="CDD" id="cd01059">
    <property type="entry name" value="CCC1_like"/>
    <property type="match status" value="1"/>
</dbReference>
<reference evidence="6 7" key="1">
    <citation type="journal article" date="2016" name="Nat. Commun.">
        <title>Thousands of microbial genomes shed light on interconnected biogeochemical processes in an aquifer system.</title>
        <authorList>
            <person name="Anantharaman K."/>
            <person name="Brown C.T."/>
            <person name="Hug L.A."/>
            <person name="Sharon I."/>
            <person name="Castelle C.J."/>
            <person name="Probst A.J."/>
            <person name="Thomas B.C."/>
            <person name="Singh A."/>
            <person name="Wilkins M.J."/>
            <person name="Karaoz U."/>
            <person name="Brodie E.L."/>
            <person name="Williams K.H."/>
            <person name="Hubbard S.S."/>
            <person name="Banfield J.F."/>
        </authorList>
    </citation>
    <scope>NUCLEOTIDE SEQUENCE [LARGE SCALE GENOMIC DNA]</scope>
</reference>
<feature type="transmembrane region" description="Helical" evidence="5">
    <location>
        <begin position="115"/>
        <end position="134"/>
    </location>
</feature>
<keyword evidence="3 5" id="KW-1133">Transmembrane helix</keyword>
<comment type="caution">
    <text evidence="6">The sequence shown here is derived from an EMBL/GenBank/DDBJ whole genome shotgun (WGS) entry which is preliminary data.</text>
</comment>
<feature type="transmembrane region" description="Helical" evidence="5">
    <location>
        <begin position="44"/>
        <end position="67"/>
    </location>
</feature>
<evidence type="ECO:0000256" key="2">
    <source>
        <dbReference type="ARBA" id="ARBA00022692"/>
    </source>
</evidence>
<evidence type="ECO:0000313" key="6">
    <source>
        <dbReference type="EMBL" id="OHA18423.1"/>
    </source>
</evidence>
<dbReference type="STRING" id="1802301.A2664_00570"/>
<keyword evidence="4 5" id="KW-0472">Membrane</keyword>
<evidence type="ECO:0000256" key="1">
    <source>
        <dbReference type="ARBA" id="ARBA00004127"/>
    </source>
</evidence>
<dbReference type="EMBL" id="MHRF01000005">
    <property type="protein sequence ID" value="OHA18423.1"/>
    <property type="molecule type" value="Genomic_DNA"/>
</dbReference>
<feature type="transmembrane region" description="Helical" evidence="5">
    <location>
        <begin position="12"/>
        <end position="38"/>
    </location>
</feature>
<feature type="transmembrane region" description="Helical" evidence="5">
    <location>
        <begin position="88"/>
        <end position="109"/>
    </location>
</feature>
<dbReference type="PANTHER" id="PTHR31851">
    <property type="entry name" value="FE(2+)/MN(2+) TRANSPORTER PCL1"/>
    <property type="match status" value="1"/>
</dbReference>
<accession>A0A1G2M3P5</accession>
<dbReference type="AlphaFoldDB" id="A0A1G2M3P5"/>
<dbReference type="GO" id="GO:0005384">
    <property type="term" value="F:manganese ion transmembrane transporter activity"/>
    <property type="evidence" value="ECO:0007669"/>
    <property type="project" value="InterPro"/>
</dbReference>
<organism evidence="6 7">
    <name type="scientific">Candidatus Taylorbacteria bacterium RIFCSPHIGHO2_01_FULL_46_22b</name>
    <dbReference type="NCBI Taxonomy" id="1802301"/>
    <lineage>
        <taxon>Bacteria</taxon>
        <taxon>Candidatus Tayloriibacteriota</taxon>
    </lineage>
</organism>
<gene>
    <name evidence="6" type="ORF">A2664_00570</name>
</gene>
<evidence type="ECO:0000256" key="4">
    <source>
        <dbReference type="ARBA" id="ARBA00023136"/>
    </source>
</evidence>
<dbReference type="Proteomes" id="UP000178873">
    <property type="component" value="Unassembled WGS sequence"/>
</dbReference>
<sequence>MEQHTKQRMLPIYVRNLIFGVEDGLVSTVGFLAGVAAGGVDRSYLVLSGTVLIVVEAFSMGAGSFLSESSSDGSEDRNQPHISQSVKGGLIMFVSYVLAGFWVLAPYFFTGGATGIFFSIFLSIIALFFLGWASATLTGTRRVRRIIRMITVGGFAVLIGVTVGILVG</sequence>